<keyword evidence="4" id="KW-0539">Nucleus</keyword>
<dbReference type="FunFam" id="3.40.50.300:FF:000136">
    <property type="entry name" value="Replication factor C subunit 5"/>
    <property type="match status" value="1"/>
</dbReference>
<dbReference type="InterPro" id="IPR050238">
    <property type="entry name" value="DNA_Rep/Repair_Clamp_Loader"/>
</dbReference>
<evidence type="ECO:0000256" key="1">
    <source>
        <dbReference type="ARBA" id="ARBA00004123"/>
    </source>
</evidence>
<dbReference type="Pfam" id="PF22534">
    <property type="entry name" value="RFC_C"/>
    <property type="match status" value="1"/>
</dbReference>
<dbReference type="SMART" id="SM00382">
    <property type="entry name" value="AAA"/>
    <property type="match status" value="1"/>
</dbReference>
<reference evidence="7 8" key="1">
    <citation type="journal article" date="2014" name="BMC Genomics">
        <title>Adaptive genomic structural variation in the grape powdery mildew pathogen, Erysiphe necator.</title>
        <authorList>
            <person name="Jones L."/>
            <person name="Riaz S."/>
            <person name="Morales-Cruz A."/>
            <person name="Amrine K.C."/>
            <person name="McGuire B."/>
            <person name="Gubler W.D."/>
            <person name="Walker M.A."/>
            <person name="Cantu D."/>
        </authorList>
    </citation>
    <scope>NUCLEOTIDE SEQUENCE [LARGE SCALE GENOMIC DNA]</scope>
    <source>
        <strain evidence="8">c</strain>
    </source>
</reference>
<name>A0A0B1PD37_UNCNE</name>
<dbReference type="CDD" id="cd00009">
    <property type="entry name" value="AAA"/>
    <property type="match status" value="1"/>
</dbReference>
<evidence type="ECO:0000259" key="6">
    <source>
        <dbReference type="SMART" id="SM00382"/>
    </source>
</evidence>
<dbReference type="GO" id="GO:0006271">
    <property type="term" value="P:DNA strand elongation involved in DNA replication"/>
    <property type="evidence" value="ECO:0007669"/>
    <property type="project" value="UniProtKB-ARBA"/>
</dbReference>
<dbReference type="InterPro" id="IPR027417">
    <property type="entry name" value="P-loop_NTPase"/>
</dbReference>
<dbReference type="Pfam" id="PF21960">
    <property type="entry name" value="RCF1-5-like_lid"/>
    <property type="match status" value="1"/>
</dbReference>
<dbReference type="GO" id="GO:0031390">
    <property type="term" value="C:Ctf18 RFC-like complex"/>
    <property type="evidence" value="ECO:0007669"/>
    <property type="project" value="TreeGrafter"/>
</dbReference>
<feature type="domain" description="AAA+ ATPase" evidence="6">
    <location>
        <begin position="34"/>
        <end position="187"/>
    </location>
</feature>
<dbReference type="FunFam" id="1.10.8.60:FF:000030">
    <property type="entry name" value="replication factor C subunit 3"/>
    <property type="match status" value="1"/>
</dbReference>
<dbReference type="PANTHER" id="PTHR11669">
    <property type="entry name" value="REPLICATION FACTOR C / DNA POLYMERASE III GAMMA-TAU SUBUNIT"/>
    <property type="match status" value="1"/>
</dbReference>
<evidence type="ECO:0000256" key="5">
    <source>
        <dbReference type="ARBA" id="ARBA00070185"/>
    </source>
</evidence>
<dbReference type="Proteomes" id="UP000030854">
    <property type="component" value="Unassembled WGS sequence"/>
</dbReference>
<dbReference type="HOGENOM" id="CLU_042324_5_0_1"/>
<dbReference type="SUPFAM" id="SSF52540">
    <property type="entry name" value="P-loop containing nucleoside triphosphate hydrolases"/>
    <property type="match status" value="1"/>
</dbReference>
<dbReference type="GO" id="GO:0031389">
    <property type="term" value="C:Rad17 RFC-like complex"/>
    <property type="evidence" value="ECO:0007669"/>
    <property type="project" value="TreeGrafter"/>
</dbReference>
<dbReference type="STRING" id="52586.A0A0B1PD37"/>
<sequence>MALLVDKHHPRSLEQLTYHFDLTKRLRALAQSSEFPHLLVYGPSGAGKKTRVVATLKELYGSGVEKIKIDSRVFVTTSNRKLEFNIVSSVYHLEITPSDVGNYDRVVIQDLLKEVAQTQQVDQNAKQKFKVVIINEADHLTRDAQAALRRTMEKYTPNLRLILVANSMANIIAPIRSRTLLVRVAAPTEEEICMVLERSGKREGWQLHKGLNERIAKESKRNLRRALLMYEAVHAQNEKVDDKTPIPPPDWEALITEVANEINDEHSPARILLVRAKLYDLLTHCIPATTIIKTLTFNLIPLVHDDLKADVIKWAAFYEHRIRMGTKVIFHLEAFVAKFMRISEEFVMHSEF</sequence>
<dbReference type="Pfam" id="PF13177">
    <property type="entry name" value="DNA_pol3_delta2"/>
    <property type="match status" value="1"/>
</dbReference>
<evidence type="ECO:0000256" key="3">
    <source>
        <dbReference type="ARBA" id="ARBA00022705"/>
    </source>
</evidence>
<dbReference type="Gene3D" id="1.20.272.10">
    <property type="match status" value="1"/>
</dbReference>
<dbReference type="EMBL" id="JNVN01000455">
    <property type="protein sequence ID" value="KHJ35250.1"/>
    <property type="molecule type" value="Genomic_DNA"/>
</dbReference>
<dbReference type="GO" id="GO:0005663">
    <property type="term" value="C:DNA replication factor C complex"/>
    <property type="evidence" value="ECO:0007669"/>
    <property type="project" value="TreeGrafter"/>
</dbReference>
<organism evidence="7 8">
    <name type="scientific">Uncinula necator</name>
    <name type="common">Grape powdery mildew</name>
    <dbReference type="NCBI Taxonomy" id="52586"/>
    <lineage>
        <taxon>Eukaryota</taxon>
        <taxon>Fungi</taxon>
        <taxon>Dikarya</taxon>
        <taxon>Ascomycota</taxon>
        <taxon>Pezizomycotina</taxon>
        <taxon>Leotiomycetes</taxon>
        <taxon>Erysiphales</taxon>
        <taxon>Erysiphaceae</taxon>
        <taxon>Erysiphe</taxon>
    </lineage>
</organism>
<evidence type="ECO:0000256" key="4">
    <source>
        <dbReference type="ARBA" id="ARBA00023242"/>
    </source>
</evidence>
<evidence type="ECO:0000256" key="2">
    <source>
        <dbReference type="ARBA" id="ARBA00005378"/>
    </source>
</evidence>
<keyword evidence="8" id="KW-1185">Reference proteome</keyword>
<gene>
    <name evidence="7" type="ORF">EV44_g2958</name>
</gene>
<dbReference type="FunFam" id="1.20.272.10:FF:000002">
    <property type="entry name" value="Replication factor C subunit 3"/>
    <property type="match status" value="1"/>
</dbReference>
<dbReference type="AlphaFoldDB" id="A0A0B1PD37"/>
<evidence type="ECO:0000313" key="8">
    <source>
        <dbReference type="Proteomes" id="UP000030854"/>
    </source>
</evidence>
<comment type="similarity">
    <text evidence="2">Belongs to the activator 1 small subunits family.</text>
</comment>
<dbReference type="InterPro" id="IPR008921">
    <property type="entry name" value="DNA_pol3_clamp-load_cplx_C"/>
</dbReference>
<dbReference type="OMA" id="LKADIMH"/>
<comment type="caution">
    <text evidence="7">The sequence shown here is derived from an EMBL/GenBank/DDBJ whole genome shotgun (WGS) entry which is preliminary data.</text>
</comment>
<dbReference type="OrthoDB" id="761538at2759"/>
<dbReference type="PANTHER" id="PTHR11669:SF1">
    <property type="entry name" value="REPLICATION FACTOR C SUBUNIT 3"/>
    <property type="match status" value="1"/>
</dbReference>
<accession>A0A0B1PD37</accession>
<dbReference type="GO" id="GO:0006281">
    <property type="term" value="P:DNA repair"/>
    <property type="evidence" value="ECO:0007669"/>
    <property type="project" value="UniProtKB-ARBA"/>
</dbReference>
<dbReference type="SUPFAM" id="SSF48019">
    <property type="entry name" value="post-AAA+ oligomerization domain-like"/>
    <property type="match status" value="1"/>
</dbReference>
<dbReference type="GO" id="GO:0031391">
    <property type="term" value="C:Elg1 RFC-like complex"/>
    <property type="evidence" value="ECO:0007669"/>
    <property type="project" value="TreeGrafter"/>
</dbReference>
<comment type="subcellular location">
    <subcellularLocation>
        <location evidence="1">Nucleus</location>
    </subcellularLocation>
</comment>
<dbReference type="GO" id="GO:0003689">
    <property type="term" value="F:DNA clamp loader activity"/>
    <property type="evidence" value="ECO:0007669"/>
    <property type="project" value="TreeGrafter"/>
</dbReference>
<dbReference type="GO" id="GO:0003677">
    <property type="term" value="F:DNA binding"/>
    <property type="evidence" value="ECO:0007669"/>
    <property type="project" value="InterPro"/>
</dbReference>
<dbReference type="InterPro" id="IPR003593">
    <property type="entry name" value="AAA+_ATPase"/>
</dbReference>
<evidence type="ECO:0000313" key="7">
    <source>
        <dbReference type="EMBL" id="KHJ35250.1"/>
    </source>
</evidence>
<dbReference type="Gene3D" id="3.40.50.300">
    <property type="entry name" value="P-loop containing nucleotide triphosphate hydrolases"/>
    <property type="match status" value="1"/>
</dbReference>
<protein>
    <recommendedName>
        <fullName evidence="5">Replication factor C subunit 5</fullName>
    </recommendedName>
</protein>
<dbReference type="Gene3D" id="1.10.8.60">
    <property type="match status" value="1"/>
</dbReference>
<proteinExistence type="inferred from homology"/>
<keyword evidence="3" id="KW-0235">DNA replication</keyword>